<dbReference type="PROSITE" id="PS51272">
    <property type="entry name" value="SLH"/>
    <property type="match status" value="2"/>
</dbReference>
<evidence type="ECO:0000256" key="6">
    <source>
        <dbReference type="ARBA" id="ARBA00022801"/>
    </source>
</evidence>
<evidence type="ECO:0000256" key="4">
    <source>
        <dbReference type="ARBA" id="ARBA00022723"/>
    </source>
</evidence>
<keyword evidence="8" id="KW-0482">Metalloprotease</keyword>
<dbReference type="PANTHER" id="PTHR11733">
    <property type="entry name" value="ZINC METALLOPROTEASE FAMILY M13 NEPRILYSIN-RELATED"/>
    <property type="match status" value="1"/>
</dbReference>
<gene>
    <name evidence="10" type="ORF">B9O19_01274</name>
</gene>
<evidence type="ECO:0000256" key="7">
    <source>
        <dbReference type="ARBA" id="ARBA00022833"/>
    </source>
</evidence>
<dbReference type="InterPro" id="IPR000718">
    <property type="entry name" value="Peptidase_M13"/>
</dbReference>
<name>A0A2K9P2E4_9FIRM</name>
<proteinExistence type="inferred from homology"/>
<dbReference type="CDD" id="cd08662">
    <property type="entry name" value="M13"/>
    <property type="match status" value="1"/>
</dbReference>
<dbReference type="EMBL" id="CP020991">
    <property type="protein sequence ID" value="AUO19435.1"/>
    <property type="molecule type" value="Genomic_DNA"/>
</dbReference>
<dbReference type="KEGG" id="mpec:B9O19_01274"/>
<comment type="similarity">
    <text evidence="2">Belongs to the peptidase M13 family.</text>
</comment>
<comment type="cofactor">
    <cofactor evidence="1">
        <name>Zn(2+)</name>
        <dbReference type="ChEBI" id="CHEBI:29105"/>
    </cofactor>
</comment>
<dbReference type="Gene3D" id="1.10.1380.10">
    <property type="entry name" value="Neutral endopeptidase , domain2"/>
    <property type="match status" value="1"/>
</dbReference>
<dbReference type="Gene3D" id="3.40.390.10">
    <property type="entry name" value="Collagenase (Catalytic Domain)"/>
    <property type="match status" value="1"/>
</dbReference>
<dbReference type="GO" id="GO:0016485">
    <property type="term" value="P:protein processing"/>
    <property type="evidence" value="ECO:0007669"/>
    <property type="project" value="TreeGrafter"/>
</dbReference>
<sequence>MKKIIILLEAIILSICILTPFSVFADSDIYQGLFRFDTLSVKYSDGVLNRPGGNVALDNVKVLSTVGQQPSPEPEKLSEENELASLNIELGAYVTRAQAVYVLVSGLGDELKAVKPADLSVFSDSSEIEPIYQKSLGLAVSLGAVNGSDDGKLHGNDYITRVEAFAIVSRVLSQDDLPTDLGDGESFFNDIPDWAVPDICRLKNAGLILGYGDGTLGSDDFMTYEQVLLVYSRLLKYQNALPTNNLYKNDYYEYVNEQWLSETQLPEGYAKWSNVEQLSQNNAYRIQNIIGDIITEYYIGNIPPKDSNKQKILDIYKASANVKYRDSVGIEPIRKYLDMIDGIQNISDFTNVMAELENNGFHSLIPIRVNNDFKDSTKYSLTFESCYTGIESGVVKSGEYEKIEENYKNYIRTLFIISGQSPAEAEKKADLAVRFCLKLANATMDESQWDNPGDIYNVYSTNSLENLFSNMNMLGYLKKLGYNNVSEIMVYDKELAKTINSLLDRDNIPMLKEYLRASVLDYSSLYLNTEMFNAYQNYINSISGVNAQITPDAYAVTITQSLMGLELGEEYVERYFSSDSKKEIEDLASVIIDTFENRIKELDWMSDETKNVAIEKLSAISIRIGYPDYLINYTNRDYSIRSIEDGGTIMEYLIDYNKMAHNQDVTLINEKVPVNKESWTLTPQTVNAYYDRANNCIVIPAGILQAPYYSPNASYEGNLGGIGSVIAHEITHAFDNVGSQFDKDGNLNDWWKAEDFSAFNQICKQFVSEYDKLEVMDGCFVDGKLTLSENIADIGGMACVLDIAGEDNPNLDELFKTYTRTYRSVCTEEYAKMLLVTDEHAPNKVRVNMVLSNFEKFINLYHLQSGDGMYRNESSRLSIW</sequence>
<dbReference type="InterPro" id="IPR001119">
    <property type="entry name" value="SLH_dom"/>
</dbReference>
<dbReference type="Proteomes" id="UP000235589">
    <property type="component" value="Chromosome"/>
</dbReference>
<dbReference type="InterPro" id="IPR042089">
    <property type="entry name" value="Peptidase_M13_dom_2"/>
</dbReference>
<keyword evidence="5" id="KW-0677">Repeat</keyword>
<dbReference type="InterPro" id="IPR024079">
    <property type="entry name" value="MetalloPept_cat_dom_sf"/>
</dbReference>
<dbReference type="RefSeq" id="WP_102365643.1">
    <property type="nucleotide sequence ID" value="NZ_CP020991.1"/>
</dbReference>
<dbReference type="AlphaFoldDB" id="A0A2K9P2E4"/>
<evidence type="ECO:0000259" key="9">
    <source>
        <dbReference type="PROSITE" id="PS51272"/>
    </source>
</evidence>
<dbReference type="PRINTS" id="PR00786">
    <property type="entry name" value="NEPRILYSIN"/>
</dbReference>
<dbReference type="Pfam" id="PF05649">
    <property type="entry name" value="Peptidase_M13_N"/>
    <property type="match status" value="1"/>
</dbReference>
<dbReference type="Pfam" id="PF01431">
    <property type="entry name" value="Peptidase_M13"/>
    <property type="match status" value="1"/>
</dbReference>
<dbReference type="GO" id="GO:0005886">
    <property type="term" value="C:plasma membrane"/>
    <property type="evidence" value="ECO:0007669"/>
    <property type="project" value="TreeGrafter"/>
</dbReference>
<accession>A0A2K9P2E4</accession>
<dbReference type="PROSITE" id="PS51885">
    <property type="entry name" value="NEPRILYSIN"/>
    <property type="match status" value="1"/>
</dbReference>
<keyword evidence="3" id="KW-0645">Protease</keyword>
<dbReference type="GeneID" id="98062676"/>
<feature type="domain" description="SLH" evidence="9">
    <location>
        <begin position="119"/>
        <end position="180"/>
    </location>
</feature>
<reference evidence="10 11" key="1">
    <citation type="submission" date="2017-04" db="EMBL/GenBank/DDBJ databases">
        <title>Monoglobus pectinilyticus 14 draft genome.</title>
        <authorList>
            <person name="Kim C."/>
            <person name="Rosendale D.I."/>
            <person name="Kelly W.J."/>
            <person name="Tannock G.W."/>
            <person name="Patchett M.L."/>
            <person name="Jordens J.Z."/>
        </authorList>
    </citation>
    <scope>NUCLEOTIDE SEQUENCE [LARGE SCALE GENOMIC DNA]</scope>
    <source>
        <strain evidence="10 11">14</strain>
    </source>
</reference>
<dbReference type="InterPro" id="IPR008753">
    <property type="entry name" value="Peptidase_M13_N"/>
</dbReference>
<dbReference type="Pfam" id="PF00395">
    <property type="entry name" value="SLH"/>
    <property type="match status" value="2"/>
</dbReference>
<dbReference type="InterPro" id="IPR018497">
    <property type="entry name" value="Peptidase_M13_C"/>
</dbReference>
<evidence type="ECO:0000256" key="1">
    <source>
        <dbReference type="ARBA" id="ARBA00001947"/>
    </source>
</evidence>
<evidence type="ECO:0000313" key="10">
    <source>
        <dbReference type="EMBL" id="AUO19435.1"/>
    </source>
</evidence>
<evidence type="ECO:0000256" key="8">
    <source>
        <dbReference type="ARBA" id="ARBA00023049"/>
    </source>
</evidence>
<dbReference type="OrthoDB" id="9775677at2"/>
<keyword evidence="11" id="KW-1185">Reference proteome</keyword>
<keyword evidence="4" id="KW-0479">Metal-binding</keyword>
<dbReference type="PANTHER" id="PTHR11733:SF167">
    <property type="entry name" value="FI17812P1-RELATED"/>
    <property type="match status" value="1"/>
</dbReference>
<evidence type="ECO:0000256" key="2">
    <source>
        <dbReference type="ARBA" id="ARBA00007357"/>
    </source>
</evidence>
<keyword evidence="7" id="KW-0862">Zinc</keyword>
<dbReference type="GO" id="GO:0004222">
    <property type="term" value="F:metalloendopeptidase activity"/>
    <property type="evidence" value="ECO:0007669"/>
    <property type="project" value="InterPro"/>
</dbReference>
<organism evidence="10 11">
    <name type="scientific">Monoglobus pectinilyticus</name>
    <dbReference type="NCBI Taxonomy" id="1981510"/>
    <lineage>
        <taxon>Bacteria</taxon>
        <taxon>Bacillati</taxon>
        <taxon>Bacillota</taxon>
        <taxon>Clostridia</taxon>
        <taxon>Monoglobales</taxon>
        <taxon>Monoglobaceae</taxon>
        <taxon>Monoglobus</taxon>
    </lineage>
</organism>
<protein>
    <submittedName>
        <fullName evidence="10">Peptidase family M13 / S-layer domain-containing protein</fullName>
    </submittedName>
</protein>
<keyword evidence="6" id="KW-0378">Hydrolase</keyword>
<evidence type="ECO:0000313" key="11">
    <source>
        <dbReference type="Proteomes" id="UP000235589"/>
    </source>
</evidence>
<evidence type="ECO:0000256" key="5">
    <source>
        <dbReference type="ARBA" id="ARBA00022737"/>
    </source>
</evidence>
<dbReference type="SUPFAM" id="SSF55486">
    <property type="entry name" value="Metalloproteases ('zincins'), catalytic domain"/>
    <property type="match status" value="1"/>
</dbReference>
<dbReference type="GO" id="GO:0046872">
    <property type="term" value="F:metal ion binding"/>
    <property type="evidence" value="ECO:0007669"/>
    <property type="project" value="UniProtKB-KW"/>
</dbReference>
<feature type="domain" description="SLH" evidence="9">
    <location>
        <begin position="182"/>
        <end position="245"/>
    </location>
</feature>
<evidence type="ECO:0000256" key="3">
    <source>
        <dbReference type="ARBA" id="ARBA00022670"/>
    </source>
</evidence>